<organism evidence="1 2">
    <name type="scientific">Chaetomium tenue</name>
    <dbReference type="NCBI Taxonomy" id="1854479"/>
    <lineage>
        <taxon>Eukaryota</taxon>
        <taxon>Fungi</taxon>
        <taxon>Dikarya</taxon>
        <taxon>Ascomycota</taxon>
        <taxon>Pezizomycotina</taxon>
        <taxon>Sordariomycetes</taxon>
        <taxon>Sordariomycetidae</taxon>
        <taxon>Sordariales</taxon>
        <taxon>Chaetomiaceae</taxon>
        <taxon>Chaetomium</taxon>
    </lineage>
</organism>
<accession>A0ACB7NWT9</accession>
<evidence type="ECO:0000313" key="1">
    <source>
        <dbReference type="EMBL" id="KAH6617213.1"/>
    </source>
</evidence>
<comment type="caution">
    <text evidence="1">The sequence shown here is derived from an EMBL/GenBank/DDBJ whole genome shotgun (WGS) entry which is preliminary data.</text>
</comment>
<proteinExistence type="predicted"/>
<keyword evidence="2" id="KW-1185">Reference proteome</keyword>
<evidence type="ECO:0000313" key="2">
    <source>
        <dbReference type="Proteomes" id="UP000724584"/>
    </source>
</evidence>
<name>A0ACB7NWT9_9PEZI</name>
<dbReference type="Proteomes" id="UP000724584">
    <property type="component" value="Unassembled WGS sequence"/>
</dbReference>
<sequence length="247" mass="27683">MGPASPTTWSSLHCYASAGARLVLRALPPPVCSPRYTRRPYGNSVELPPDRRTRHLGIKYFGLASWRVPLPHQTRCLRQAPWDGSRNEGIEHSWNFCGEGREGGRPNIELFLPERVHTTSCPSCHGGLAYHTCSPETSGDIEFQWIQSHKRSWVVRTRPWATRGIMAVQVARANRSVSFPYSDHPSLSSYSLVLTQRQARASSSRSHITSRDPVGRKCARVMWGSTTSLLPSWARPRTIGLNGERLA</sequence>
<protein>
    <submittedName>
        <fullName evidence="1">Uncharacterized protein</fullName>
    </submittedName>
</protein>
<gene>
    <name evidence="1" type="ORF">F5144DRAFT_386050</name>
</gene>
<dbReference type="EMBL" id="JAGIZQ010000007">
    <property type="protein sequence ID" value="KAH6617213.1"/>
    <property type="molecule type" value="Genomic_DNA"/>
</dbReference>
<reference evidence="1 2" key="1">
    <citation type="journal article" date="2021" name="Nat. Commun.">
        <title>Genetic determinants of endophytism in the Arabidopsis root mycobiome.</title>
        <authorList>
            <person name="Mesny F."/>
            <person name="Miyauchi S."/>
            <person name="Thiergart T."/>
            <person name="Pickel B."/>
            <person name="Atanasova L."/>
            <person name="Karlsson M."/>
            <person name="Huettel B."/>
            <person name="Barry K.W."/>
            <person name="Haridas S."/>
            <person name="Chen C."/>
            <person name="Bauer D."/>
            <person name="Andreopoulos W."/>
            <person name="Pangilinan J."/>
            <person name="LaButti K."/>
            <person name="Riley R."/>
            <person name="Lipzen A."/>
            <person name="Clum A."/>
            <person name="Drula E."/>
            <person name="Henrissat B."/>
            <person name="Kohler A."/>
            <person name="Grigoriev I.V."/>
            <person name="Martin F.M."/>
            <person name="Hacquard S."/>
        </authorList>
    </citation>
    <scope>NUCLEOTIDE SEQUENCE [LARGE SCALE GENOMIC DNA]</scope>
    <source>
        <strain evidence="1 2">MPI-SDFR-AT-0079</strain>
    </source>
</reference>